<sequence>RTRNPFICYIYSSYTPVNRVENKEETMAEMNVEKQQLLDSIEKDRDQLVQFFSDFVASPSPNPPGDTTVAVKHITDFLDLEELPYRLIDPQPTMANVVGTFEGANPGRHLVLNGHIDCFPVDKTDDRWSHGPWSGEVADGKVWGRGSSDMKCGTTASIFTFRYLHRYREKLHGRLTLTCVSDEETFGPWGARYLHEHHPEVHGDCCLNGEPSSPYTIRFGEKGPLWLAFEIRTKGAHGAYTHQTESATKIAAALIQDLEAVTKIQPSMPDSVGRALDQAREEMDRAMGKGAADIVPRVTLNIGLVQGGLKVNMVPNLVRVEADIRLPVGVEKEQVISVVKQVLEGYPQATMSEINSSPPSWCEPNHEMVEHLQKNANALGGYQPAPIVSLGGTDTRLWRYRNVPAFVYGPPPTGMGTYNEHVEIETFLHVVRCHVLSAYDYLSHAGS</sequence>
<dbReference type="GO" id="GO:0016787">
    <property type="term" value="F:hydrolase activity"/>
    <property type="evidence" value="ECO:0007669"/>
    <property type="project" value="UniProtKB-KW"/>
</dbReference>
<feature type="coiled-coil region" evidence="3">
    <location>
        <begin position="20"/>
        <end position="47"/>
    </location>
</feature>
<dbReference type="PANTHER" id="PTHR43808:SF32">
    <property type="entry name" value="ARGE_DAPE-RELATED DEACYLASE"/>
    <property type="match status" value="1"/>
</dbReference>
<dbReference type="Gene3D" id="3.40.630.10">
    <property type="entry name" value="Zn peptidases"/>
    <property type="match status" value="2"/>
</dbReference>
<dbReference type="EMBL" id="UINC01066408">
    <property type="protein sequence ID" value="SVB97090.1"/>
    <property type="molecule type" value="Genomic_DNA"/>
</dbReference>
<organism evidence="5">
    <name type="scientific">marine metagenome</name>
    <dbReference type="NCBI Taxonomy" id="408172"/>
    <lineage>
        <taxon>unclassified sequences</taxon>
        <taxon>metagenomes</taxon>
        <taxon>ecological metagenomes</taxon>
    </lineage>
</organism>
<dbReference type="InterPro" id="IPR036264">
    <property type="entry name" value="Bact_exopeptidase_dim_dom"/>
</dbReference>
<gene>
    <name evidence="5" type="ORF">METZ01_LOCUS249944</name>
</gene>
<evidence type="ECO:0000256" key="2">
    <source>
        <dbReference type="ARBA" id="ARBA00022801"/>
    </source>
</evidence>
<dbReference type="SUPFAM" id="SSF55031">
    <property type="entry name" value="Bacterial exopeptidase dimerisation domain"/>
    <property type="match status" value="1"/>
</dbReference>
<name>A0A382IBR8_9ZZZZ</name>
<dbReference type="SUPFAM" id="SSF53187">
    <property type="entry name" value="Zn-dependent exopeptidases"/>
    <property type="match status" value="1"/>
</dbReference>
<reference evidence="5" key="1">
    <citation type="submission" date="2018-05" db="EMBL/GenBank/DDBJ databases">
        <authorList>
            <person name="Lanie J.A."/>
            <person name="Ng W.-L."/>
            <person name="Kazmierczak K.M."/>
            <person name="Andrzejewski T.M."/>
            <person name="Davidsen T.M."/>
            <person name="Wayne K.J."/>
            <person name="Tettelin H."/>
            <person name="Glass J.I."/>
            <person name="Rusch D."/>
            <person name="Podicherti R."/>
            <person name="Tsui H.-C.T."/>
            <person name="Winkler M.E."/>
        </authorList>
    </citation>
    <scope>NUCLEOTIDE SEQUENCE</scope>
</reference>
<feature type="non-terminal residue" evidence="5">
    <location>
        <position position="447"/>
    </location>
</feature>
<dbReference type="InterPro" id="IPR050072">
    <property type="entry name" value="Peptidase_M20A"/>
</dbReference>
<evidence type="ECO:0000256" key="3">
    <source>
        <dbReference type="SAM" id="Coils"/>
    </source>
</evidence>
<accession>A0A382IBR8</accession>
<evidence type="ECO:0000259" key="4">
    <source>
        <dbReference type="Pfam" id="PF07687"/>
    </source>
</evidence>
<dbReference type="InterPro" id="IPR011650">
    <property type="entry name" value="Peptidase_M20_dimer"/>
</dbReference>
<dbReference type="InterPro" id="IPR002933">
    <property type="entry name" value="Peptidase_M20"/>
</dbReference>
<evidence type="ECO:0000313" key="5">
    <source>
        <dbReference type="EMBL" id="SVB97090.1"/>
    </source>
</evidence>
<keyword evidence="3" id="KW-0175">Coiled coil</keyword>
<proteinExistence type="predicted"/>
<dbReference type="AlphaFoldDB" id="A0A382IBR8"/>
<dbReference type="Pfam" id="PF07687">
    <property type="entry name" value="M20_dimer"/>
    <property type="match status" value="1"/>
</dbReference>
<dbReference type="GO" id="GO:0046872">
    <property type="term" value="F:metal ion binding"/>
    <property type="evidence" value="ECO:0007669"/>
    <property type="project" value="UniProtKB-KW"/>
</dbReference>
<keyword evidence="2" id="KW-0378">Hydrolase</keyword>
<dbReference type="PANTHER" id="PTHR43808">
    <property type="entry name" value="ACETYLORNITHINE DEACETYLASE"/>
    <property type="match status" value="1"/>
</dbReference>
<feature type="non-terminal residue" evidence="5">
    <location>
        <position position="1"/>
    </location>
</feature>
<dbReference type="Gene3D" id="3.30.70.360">
    <property type="match status" value="1"/>
</dbReference>
<evidence type="ECO:0000256" key="1">
    <source>
        <dbReference type="ARBA" id="ARBA00022723"/>
    </source>
</evidence>
<dbReference type="Pfam" id="PF01546">
    <property type="entry name" value="Peptidase_M20"/>
    <property type="match status" value="1"/>
</dbReference>
<protein>
    <recommendedName>
        <fullName evidence="4">Peptidase M20 dimerisation domain-containing protein</fullName>
    </recommendedName>
</protein>
<feature type="domain" description="Peptidase M20 dimerisation" evidence="4">
    <location>
        <begin position="220"/>
        <end position="344"/>
    </location>
</feature>
<keyword evidence="1" id="KW-0479">Metal-binding</keyword>